<dbReference type="AlphaFoldDB" id="A0AAV0BU42"/>
<keyword evidence="2" id="KW-1185">Reference proteome</keyword>
<name>A0AAV0BU42_PHAPC</name>
<protein>
    <submittedName>
        <fullName evidence="1">Expressed protein</fullName>
    </submittedName>
</protein>
<evidence type="ECO:0000313" key="2">
    <source>
        <dbReference type="Proteomes" id="UP001153365"/>
    </source>
</evidence>
<accession>A0AAV0BU42</accession>
<gene>
    <name evidence="1" type="ORF">PPACK8108_LOCUS24916</name>
</gene>
<sequence length="206" mass="24471">MSNREWQLLFSFYAYRRAKIGKNIQSLDVMGLKLMYGPIQVETYLEDLYQSILKGDRERQKSVHGNMFNILLDTMNQKVDKKLLFENKELYQDFYSLYYALDFIYSIKKSKAPIKNINSSSFKLVRKIMKEFSKFKQGYTSADYFTNDHKFMKQLESFRVSFNKKIDAYRSNDQINGFSFILETLSNHINNKINNIDDLKGPIFNI</sequence>
<dbReference type="Proteomes" id="UP001153365">
    <property type="component" value="Unassembled WGS sequence"/>
</dbReference>
<comment type="caution">
    <text evidence="1">The sequence shown here is derived from an EMBL/GenBank/DDBJ whole genome shotgun (WGS) entry which is preliminary data.</text>
</comment>
<dbReference type="EMBL" id="CALTRL010006129">
    <property type="protein sequence ID" value="CAH7689779.1"/>
    <property type="molecule type" value="Genomic_DNA"/>
</dbReference>
<evidence type="ECO:0000313" key="1">
    <source>
        <dbReference type="EMBL" id="CAH7689779.1"/>
    </source>
</evidence>
<organism evidence="1 2">
    <name type="scientific">Phakopsora pachyrhizi</name>
    <name type="common">Asian soybean rust disease fungus</name>
    <dbReference type="NCBI Taxonomy" id="170000"/>
    <lineage>
        <taxon>Eukaryota</taxon>
        <taxon>Fungi</taxon>
        <taxon>Dikarya</taxon>
        <taxon>Basidiomycota</taxon>
        <taxon>Pucciniomycotina</taxon>
        <taxon>Pucciniomycetes</taxon>
        <taxon>Pucciniales</taxon>
        <taxon>Phakopsoraceae</taxon>
        <taxon>Phakopsora</taxon>
    </lineage>
</organism>
<reference evidence="1" key="1">
    <citation type="submission" date="2022-06" db="EMBL/GenBank/DDBJ databases">
        <authorList>
            <consortium name="SYNGENTA / RWTH Aachen University"/>
        </authorList>
    </citation>
    <scope>NUCLEOTIDE SEQUENCE</scope>
</reference>
<proteinExistence type="predicted"/>